<evidence type="ECO:0000313" key="13">
    <source>
        <dbReference type="Proteomes" id="UP000325466"/>
    </source>
</evidence>
<keyword evidence="4" id="KW-1003">Cell membrane</keyword>
<evidence type="ECO:0000256" key="11">
    <source>
        <dbReference type="SAM" id="Phobius"/>
    </source>
</evidence>
<evidence type="ECO:0000256" key="9">
    <source>
        <dbReference type="RuleBase" id="RU362091"/>
    </source>
</evidence>
<evidence type="ECO:0000256" key="2">
    <source>
        <dbReference type="ARBA" id="ARBA00006434"/>
    </source>
</evidence>
<dbReference type="Proteomes" id="UP000325466">
    <property type="component" value="Unassembled WGS sequence"/>
</dbReference>
<dbReference type="InterPro" id="IPR038377">
    <property type="entry name" value="Na/Glc_symporter_sf"/>
</dbReference>
<feature type="transmembrane region" description="Helical" evidence="11">
    <location>
        <begin position="491"/>
        <end position="515"/>
    </location>
</feature>
<feature type="transmembrane region" description="Helical" evidence="11">
    <location>
        <begin position="309"/>
        <end position="332"/>
    </location>
</feature>
<dbReference type="CDD" id="cd11480">
    <property type="entry name" value="SLC5sbd_u4"/>
    <property type="match status" value="1"/>
</dbReference>
<feature type="transmembrane region" description="Helical" evidence="11">
    <location>
        <begin position="78"/>
        <end position="100"/>
    </location>
</feature>
<evidence type="ECO:0000256" key="8">
    <source>
        <dbReference type="ARBA" id="ARBA00023136"/>
    </source>
</evidence>
<keyword evidence="3" id="KW-0813">Transport</keyword>
<keyword evidence="7 11" id="KW-1133">Transmembrane helix</keyword>
<dbReference type="EMBL" id="BLAH01000086">
    <property type="protein sequence ID" value="GES37507.1"/>
    <property type="molecule type" value="Genomic_DNA"/>
</dbReference>
<feature type="transmembrane region" description="Helical" evidence="11">
    <location>
        <begin position="463"/>
        <end position="484"/>
    </location>
</feature>
<feature type="transmembrane region" description="Helical" evidence="11">
    <location>
        <begin position="187"/>
        <end position="206"/>
    </location>
</feature>
<keyword evidence="13" id="KW-1185">Reference proteome</keyword>
<protein>
    <submittedName>
        <fullName evidence="12">Sodium/solute symporter</fullName>
    </submittedName>
</protein>
<dbReference type="InterPro" id="IPR001734">
    <property type="entry name" value="Na/solute_symporter"/>
</dbReference>
<sequence>MDTGSIPVVTVIGLVAAAAATVAIGIYGVRLARTTSDFLIASRSVGPRWNAAAISGEYLSAASFLGVAGLIAKYGADALWYPVGFTAGYLGLLLFVAAPLRRSGAYTVPDFAEFRLGARWLRTLAMVIVAVVCVLYLVPQFQGAGLTLNILLGVPDWVGVVAVGLIVVGNVVGGGMRSITFVQAFQYWLKLTAVAVPALVLAVHFLDDDRAVGQPAPPTVTERTTVDVTTDVVVQVGEPLEVAATGRVDGRTVDGTVLLAPGEHEVAAGTALVLEPGAAVPVVAGAPATNDDWAAPGGGIGGAHPMFQVYSLILATFLGTMGLPHVLVRFYTNPDGRAARMTSLAVIALLGVFYLFPTLLGVFARLYVPQLLITGRSDAAVLLLPGSVLSGWGGQLLAALVAAGAIAAFLSTSSGLLVSVAGVLSTDVLRGRVRDFRIAAVLAGLVPLGLSLAVTSLDLSRAVGLVFAVAASTLCPLLMLGIWWRGLTAAGAAAGMVVGAVVAGGAALVVVLVRIDPGTGGGWLAAVIGYPAAVSVPLAFVTMVVVSLATRSRVPADIGRVFSRMHVPERLGMGRDRELGAFEDTGDPADPRGPGKSPRPRGH</sequence>
<gene>
    <name evidence="12" type="ORF">RAJCM14343_2762</name>
</gene>
<proteinExistence type="inferred from homology"/>
<feature type="transmembrane region" description="Helical" evidence="11">
    <location>
        <begin position="6"/>
        <end position="29"/>
    </location>
</feature>
<organism evidence="12 13">
    <name type="scientific">Rhodococcus aetherivorans</name>
    <dbReference type="NCBI Taxonomy" id="191292"/>
    <lineage>
        <taxon>Bacteria</taxon>
        <taxon>Bacillati</taxon>
        <taxon>Actinomycetota</taxon>
        <taxon>Actinomycetes</taxon>
        <taxon>Mycobacteriales</taxon>
        <taxon>Nocardiaceae</taxon>
        <taxon>Rhodococcus</taxon>
    </lineage>
</organism>
<feature type="transmembrane region" description="Helical" evidence="11">
    <location>
        <begin position="396"/>
        <end position="424"/>
    </location>
</feature>
<comment type="similarity">
    <text evidence="2 9">Belongs to the sodium:solute symporter (SSF) (TC 2.A.21) family.</text>
</comment>
<feature type="region of interest" description="Disordered" evidence="10">
    <location>
        <begin position="576"/>
        <end position="603"/>
    </location>
</feature>
<dbReference type="Pfam" id="PF00474">
    <property type="entry name" value="SSF"/>
    <property type="match status" value="2"/>
</dbReference>
<evidence type="ECO:0000256" key="1">
    <source>
        <dbReference type="ARBA" id="ARBA00004651"/>
    </source>
</evidence>
<feature type="transmembrane region" description="Helical" evidence="11">
    <location>
        <begin position="157"/>
        <end position="175"/>
    </location>
</feature>
<evidence type="ECO:0000256" key="5">
    <source>
        <dbReference type="ARBA" id="ARBA00022692"/>
    </source>
</evidence>
<dbReference type="PANTHER" id="PTHR48086">
    <property type="entry name" value="SODIUM/PROLINE SYMPORTER-RELATED"/>
    <property type="match status" value="1"/>
</dbReference>
<dbReference type="InterPro" id="IPR050277">
    <property type="entry name" value="Sodium:Solute_Symporter"/>
</dbReference>
<dbReference type="PROSITE" id="PS50283">
    <property type="entry name" value="NA_SOLUT_SYMP_3"/>
    <property type="match status" value="1"/>
</dbReference>
<feature type="transmembrane region" description="Helical" evidence="11">
    <location>
        <begin position="344"/>
        <end position="368"/>
    </location>
</feature>
<feature type="transmembrane region" description="Helical" evidence="11">
    <location>
        <begin position="436"/>
        <end position="457"/>
    </location>
</feature>
<evidence type="ECO:0000256" key="10">
    <source>
        <dbReference type="SAM" id="MobiDB-lite"/>
    </source>
</evidence>
<dbReference type="PANTHER" id="PTHR48086:SF6">
    <property type="entry name" value="CATION_ACETATE SYMPORTER ACTP"/>
    <property type="match status" value="1"/>
</dbReference>
<feature type="transmembrane region" description="Helical" evidence="11">
    <location>
        <begin position="120"/>
        <end position="137"/>
    </location>
</feature>
<keyword evidence="5 11" id="KW-0812">Transmembrane</keyword>
<feature type="transmembrane region" description="Helical" evidence="11">
    <location>
        <begin position="527"/>
        <end position="550"/>
    </location>
</feature>
<evidence type="ECO:0000256" key="6">
    <source>
        <dbReference type="ARBA" id="ARBA00022847"/>
    </source>
</evidence>
<name>A0ABQ0YLS4_9NOCA</name>
<evidence type="ECO:0000256" key="3">
    <source>
        <dbReference type="ARBA" id="ARBA00022448"/>
    </source>
</evidence>
<keyword evidence="8 11" id="KW-0472">Membrane</keyword>
<dbReference type="RefSeq" id="WP_029541923.1">
    <property type="nucleotide sequence ID" value="NZ_BAAAYP010000042.1"/>
</dbReference>
<keyword evidence="6" id="KW-0769">Symport</keyword>
<comment type="caution">
    <text evidence="12">The sequence shown here is derived from an EMBL/GenBank/DDBJ whole genome shotgun (WGS) entry which is preliminary data.</text>
</comment>
<evidence type="ECO:0000313" key="12">
    <source>
        <dbReference type="EMBL" id="GES37507.1"/>
    </source>
</evidence>
<reference evidence="12 13" key="1">
    <citation type="journal article" date="2018" name="Biodegradation">
        <title>1,4-Dioxane degradation characteristics of Rhodococcus aetherivorans JCM 14343.</title>
        <authorList>
            <person name="Inoue D."/>
            <person name="Tsunoda T."/>
            <person name="Yamamoto N."/>
            <person name="Ike M."/>
            <person name="Sei K."/>
        </authorList>
    </citation>
    <scope>NUCLEOTIDE SEQUENCE [LARGE SCALE GENOMIC DNA]</scope>
    <source>
        <strain evidence="12 13">JCM 14343</strain>
    </source>
</reference>
<evidence type="ECO:0000256" key="7">
    <source>
        <dbReference type="ARBA" id="ARBA00022989"/>
    </source>
</evidence>
<comment type="subcellular location">
    <subcellularLocation>
        <location evidence="1">Cell membrane</location>
        <topology evidence="1">Multi-pass membrane protein</topology>
    </subcellularLocation>
</comment>
<evidence type="ECO:0000256" key="4">
    <source>
        <dbReference type="ARBA" id="ARBA00022475"/>
    </source>
</evidence>
<dbReference type="Gene3D" id="1.20.1730.10">
    <property type="entry name" value="Sodium/glucose cotransporter"/>
    <property type="match status" value="1"/>
</dbReference>
<accession>A0ABQ0YLS4</accession>